<dbReference type="OrthoDB" id="2101473at2759"/>
<organism evidence="2 3">
    <name type="scientific">Kwoniella heveanensis BCC8398</name>
    <dbReference type="NCBI Taxonomy" id="1296120"/>
    <lineage>
        <taxon>Eukaryota</taxon>
        <taxon>Fungi</taxon>
        <taxon>Dikarya</taxon>
        <taxon>Basidiomycota</taxon>
        <taxon>Agaricomycotina</taxon>
        <taxon>Tremellomycetes</taxon>
        <taxon>Tremellales</taxon>
        <taxon>Cryptococcaceae</taxon>
        <taxon>Kwoniella</taxon>
    </lineage>
</organism>
<protein>
    <submittedName>
        <fullName evidence="2">Uncharacterized protein</fullName>
    </submittedName>
</protein>
<dbReference type="SUPFAM" id="SSF50475">
    <property type="entry name" value="FMN-binding split barrel"/>
    <property type="match status" value="1"/>
</dbReference>
<evidence type="ECO:0000256" key="1">
    <source>
        <dbReference type="SAM" id="MobiDB-lite"/>
    </source>
</evidence>
<dbReference type="Proteomes" id="UP000092666">
    <property type="component" value="Unassembled WGS sequence"/>
</dbReference>
<evidence type="ECO:0000313" key="3">
    <source>
        <dbReference type="Proteomes" id="UP000092666"/>
    </source>
</evidence>
<feature type="region of interest" description="Disordered" evidence="1">
    <location>
        <begin position="72"/>
        <end position="95"/>
    </location>
</feature>
<gene>
    <name evidence="2" type="ORF">I316_01279</name>
</gene>
<reference evidence="3" key="2">
    <citation type="submission" date="2013-12" db="EMBL/GenBank/DDBJ databases">
        <title>Evolution of pathogenesis and genome organization in the Tremellales.</title>
        <authorList>
            <person name="Cuomo C."/>
            <person name="Litvintseva A."/>
            <person name="Heitman J."/>
            <person name="Chen Y."/>
            <person name="Sun S."/>
            <person name="Springer D."/>
            <person name="Dromer F."/>
            <person name="Young S."/>
            <person name="Zeng Q."/>
            <person name="Chapman S."/>
            <person name="Gujja S."/>
            <person name="Saif S."/>
            <person name="Birren B."/>
        </authorList>
    </citation>
    <scope>NUCLEOTIDE SEQUENCE [LARGE SCALE GENOMIC DNA]</scope>
    <source>
        <strain evidence="3">BCC8398</strain>
    </source>
</reference>
<dbReference type="EMBL" id="KI669494">
    <property type="protein sequence ID" value="OCF36683.1"/>
    <property type="molecule type" value="Genomic_DNA"/>
</dbReference>
<dbReference type="InterPro" id="IPR007396">
    <property type="entry name" value="TR_PAI2-type"/>
</dbReference>
<dbReference type="AlphaFoldDB" id="A0A1B9H079"/>
<dbReference type="PANTHER" id="PTHR35802:SF1">
    <property type="entry name" value="PROTEASE SYNTHASE AND SPORULATION PROTEIN PAI 2"/>
    <property type="match status" value="1"/>
</dbReference>
<evidence type="ECO:0000313" key="2">
    <source>
        <dbReference type="EMBL" id="OCF36683.1"/>
    </source>
</evidence>
<dbReference type="Pfam" id="PF04299">
    <property type="entry name" value="FMN_bind_2"/>
    <property type="match status" value="1"/>
</dbReference>
<dbReference type="Gene3D" id="2.30.110.10">
    <property type="entry name" value="Electron Transport, Fmn-binding Protein, Chain A"/>
    <property type="match status" value="1"/>
</dbReference>
<dbReference type="PANTHER" id="PTHR35802">
    <property type="entry name" value="PROTEASE SYNTHASE AND SPORULATION PROTEIN PAI 2"/>
    <property type="match status" value="1"/>
</dbReference>
<reference evidence="2 3" key="1">
    <citation type="submission" date="2013-07" db="EMBL/GenBank/DDBJ databases">
        <title>The Genome Sequence of Cryptococcus heveanensis BCC8398.</title>
        <authorList>
            <consortium name="The Broad Institute Genome Sequencing Platform"/>
            <person name="Cuomo C."/>
            <person name="Litvintseva A."/>
            <person name="Chen Y."/>
            <person name="Heitman J."/>
            <person name="Sun S."/>
            <person name="Springer D."/>
            <person name="Dromer F."/>
            <person name="Young S.K."/>
            <person name="Zeng Q."/>
            <person name="Gargeya S."/>
            <person name="Fitzgerald M."/>
            <person name="Abouelleil A."/>
            <person name="Alvarado L."/>
            <person name="Berlin A.M."/>
            <person name="Chapman S.B."/>
            <person name="Dewar J."/>
            <person name="Goldberg J."/>
            <person name="Griggs A."/>
            <person name="Gujja S."/>
            <person name="Hansen M."/>
            <person name="Howarth C."/>
            <person name="Imamovic A."/>
            <person name="Larimer J."/>
            <person name="McCowan C."/>
            <person name="Murphy C."/>
            <person name="Pearson M."/>
            <person name="Priest M."/>
            <person name="Roberts A."/>
            <person name="Saif S."/>
            <person name="Shea T."/>
            <person name="Sykes S."/>
            <person name="Wortman J."/>
            <person name="Nusbaum C."/>
            <person name="Birren B."/>
        </authorList>
    </citation>
    <scope>NUCLEOTIDE SEQUENCE [LARGE SCALE GENOMIC DNA]</scope>
    <source>
        <strain evidence="2 3">BCC8398</strain>
    </source>
</reference>
<dbReference type="InterPro" id="IPR012349">
    <property type="entry name" value="Split_barrel_FMN-bd"/>
</dbReference>
<name>A0A1B9H079_9TREE</name>
<proteinExistence type="predicted"/>
<feature type="compositionally biased region" description="Polar residues" evidence="1">
    <location>
        <begin position="72"/>
        <end position="81"/>
    </location>
</feature>
<keyword evidence="3" id="KW-1185">Reference proteome</keyword>
<accession>A0A1B9H079</accession>
<sequence>MELNTHCRSGTTELKISDFLQKQIAELSNTMEERYDGRWQVSDAPANYVENLKKALIGIEIEITKIEGPFNLSQESGNGDWTGNVKGYSGLGTPEGDAMAQMIQEKGRDRPSLTLKLQHRLARRAGCGSSTSTVGSLS</sequence>